<evidence type="ECO:0000313" key="8">
    <source>
        <dbReference type="Proteomes" id="UP000006903"/>
    </source>
</evidence>
<evidence type="ECO:0000256" key="2">
    <source>
        <dbReference type="ARBA" id="ARBA00008072"/>
    </source>
</evidence>
<dbReference type="GO" id="GO:0005737">
    <property type="term" value="C:cytoplasm"/>
    <property type="evidence" value="ECO:0007669"/>
    <property type="project" value="TreeGrafter"/>
</dbReference>
<comment type="similarity">
    <text evidence="2">Belongs to the zinc-containing alcohol dehydrogenase family.</text>
</comment>
<keyword evidence="3" id="KW-0479">Metal-binding</keyword>
<proteinExistence type="inferred from homology"/>
<reference evidence="7 8" key="1">
    <citation type="journal article" date="2009" name="J. Bacteriol.">
        <title>Complete genome sequence of the anaerobic, protein-degrading hyperthermophilic crenarchaeon Desulfurococcus kamchatkensis.</title>
        <authorList>
            <person name="Ravin N.V."/>
            <person name="Mardanov A.V."/>
            <person name="Beletsky A.V."/>
            <person name="Kublanov I.V."/>
            <person name="Kolganova T.V."/>
            <person name="Lebedinsky A.V."/>
            <person name="Chernyh N.A."/>
            <person name="Bonch-Osmolovskaya E.A."/>
            <person name="Skryabin K.G."/>
        </authorList>
    </citation>
    <scope>NUCLEOTIDE SEQUENCE [LARGE SCALE GENOMIC DNA]</scope>
    <source>
        <strain evidence="8">DSM 18924 / JCM 16383 / VKM B-2413 / 1221n</strain>
    </source>
</reference>
<evidence type="ECO:0000256" key="4">
    <source>
        <dbReference type="ARBA" id="ARBA00022833"/>
    </source>
</evidence>
<dbReference type="Gene3D" id="3.40.50.720">
    <property type="entry name" value="NAD(P)-binding Rossmann-like Domain"/>
    <property type="match status" value="1"/>
</dbReference>
<keyword evidence="5" id="KW-0560">Oxidoreductase</keyword>
<evidence type="ECO:0000256" key="1">
    <source>
        <dbReference type="ARBA" id="ARBA00001947"/>
    </source>
</evidence>
<dbReference type="AlphaFoldDB" id="B8D5S8"/>
<dbReference type="InterPro" id="IPR011032">
    <property type="entry name" value="GroES-like_sf"/>
</dbReference>
<sequence length="337" mass="37037">MYTLRAMVLYSPAPVESRPLKYMDVEKPSPGRGEVLIRILKCGVCRTDLHIVEGELKPVKLPLIPGHQVIGVVEDVGEGVEGVRRGERVGVPWLYYACGECRYCRRGLENLCENALFTGYSVDGGYAEYMVAKAGFIHRIPDGIDDTHAAPLMCAGAIGYRSLKLTGLLGKGDATLGLFGYGAAAHLVLQVARRLGLRVYVFTSNRWKIEKALENGAEWAGSTSEEPPRRLDAAIVYAPVSSVFIEALKKIDKGGRVVLAEIYMTPIEQLDYSLLWHEKEVKSVANVTRKDVGEFLEVASRHGVKPEVKTYRLSEANEALIELKKGGHLGQLVLDVA</sequence>
<dbReference type="Pfam" id="PF08240">
    <property type="entry name" value="ADH_N"/>
    <property type="match status" value="1"/>
</dbReference>
<organism evidence="7 8">
    <name type="scientific">Desulfurococcus amylolyticus (strain DSM 18924 / JCM 16383 / VKM B-2413 / 1221n)</name>
    <name type="common">Desulfurococcus kamchatkensis</name>
    <dbReference type="NCBI Taxonomy" id="490899"/>
    <lineage>
        <taxon>Archaea</taxon>
        <taxon>Thermoproteota</taxon>
        <taxon>Thermoprotei</taxon>
        <taxon>Desulfurococcales</taxon>
        <taxon>Desulfurococcaceae</taxon>
        <taxon>Desulfurococcus</taxon>
    </lineage>
</organism>
<dbReference type="Gene3D" id="3.90.180.10">
    <property type="entry name" value="Medium-chain alcohol dehydrogenases, catalytic domain"/>
    <property type="match status" value="1"/>
</dbReference>
<dbReference type="HOGENOM" id="CLU_026673_20_7_2"/>
<dbReference type="eggNOG" id="arCOG01455">
    <property type="taxonomic scope" value="Archaea"/>
</dbReference>
<dbReference type="STRING" id="490899.DKAM_1133"/>
<evidence type="ECO:0000313" key="7">
    <source>
        <dbReference type="EMBL" id="ACL11459.1"/>
    </source>
</evidence>
<dbReference type="PANTHER" id="PTHR42940">
    <property type="entry name" value="ALCOHOL DEHYDROGENASE 1-RELATED"/>
    <property type="match status" value="1"/>
</dbReference>
<dbReference type="EMBL" id="CP001140">
    <property type="protein sequence ID" value="ACL11459.1"/>
    <property type="molecule type" value="Genomic_DNA"/>
</dbReference>
<accession>B8D5S8</accession>
<gene>
    <name evidence="7" type="ordered locus">DKAM_1133</name>
</gene>
<dbReference type="InterPro" id="IPR036291">
    <property type="entry name" value="NAD(P)-bd_dom_sf"/>
</dbReference>
<dbReference type="InterPro" id="IPR014187">
    <property type="entry name" value="ADH_Zn_typ-2"/>
</dbReference>
<dbReference type="CDD" id="cd08298">
    <property type="entry name" value="CAD2"/>
    <property type="match status" value="1"/>
</dbReference>
<dbReference type="GO" id="GO:0004022">
    <property type="term" value="F:alcohol dehydrogenase (NAD+) activity"/>
    <property type="evidence" value="ECO:0007669"/>
    <property type="project" value="TreeGrafter"/>
</dbReference>
<protein>
    <submittedName>
        <fullName evidence="7">Alcohol dehydrogenase, zinc-containing</fullName>
    </submittedName>
</protein>
<evidence type="ECO:0000256" key="5">
    <source>
        <dbReference type="ARBA" id="ARBA00023002"/>
    </source>
</evidence>
<dbReference type="GO" id="GO:0046872">
    <property type="term" value="F:metal ion binding"/>
    <property type="evidence" value="ECO:0007669"/>
    <property type="project" value="UniProtKB-KW"/>
</dbReference>
<dbReference type="SUPFAM" id="SSF50129">
    <property type="entry name" value="GroES-like"/>
    <property type="match status" value="1"/>
</dbReference>
<dbReference type="NCBIfam" id="TIGR02822">
    <property type="entry name" value="adh_fam_2"/>
    <property type="match status" value="1"/>
</dbReference>
<comment type="cofactor">
    <cofactor evidence="1">
        <name>Zn(2+)</name>
        <dbReference type="ChEBI" id="CHEBI:29105"/>
    </cofactor>
</comment>
<dbReference type="Proteomes" id="UP000006903">
    <property type="component" value="Chromosome"/>
</dbReference>
<keyword evidence="4" id="KW-0862">Zinc</keyword>
<dbReference type="PANTHER" id="PTHR42940:SF8">
    <property type="entry name" value="VACUOLAR PROTEIN SORTING-ASSOCIATED PROTEIN 11"/>
    <property type="match status" value="1"/>
</dbReference>
<dbReference type="KEGG" id="dka:DKAM_1133"/>
<dbReference type="SUPFAM" id="SSF51735">
    <property type="entry name" value="NAD(P)-binding Rossmann-fold domains"/>
    <property type="match status" value="1"/>
</dbReference>
<evidence type="ECO:0000259" key="6">
    <source>
        <dbReference type="Pfam" id="PF08240"/>
    </source>
</evidence>
<feature type="domain" description="Alcohol dehydrogenase-like N-terminal" evidence="6">
    <location>
        <begin position="31"/>
        <end position="142"/>
    </location>
</feature>
<name>B8D5S8_DESA1</name>
<dbReference type="InterPro" id="IPR013154">
    <property type="entry name" value="ADH-like_N"/>
</dbReference>
<evidence type="ECO:0000256" key="3">
    <source>
        <dbReference type="ARBA" id="ARBA00022723"/>
    </source>
</evidence>